<sequence length="277" mass="29301">MHLSVQPERENEMIANVLTIAGTDPSGGAGISADLKTFSALGTYGMAAITAVVAQNTMGVKSFQPLDPSFVGDQIDAVFEDVKVDAVKIGMVATAAIAEVIAERLAKYPKCPVVLDTVMVAKSGDTLLQADAIEAIRDKLVPMANIITPNLKEASVLLGSDIPTSVVDMKTALPRLHALGPEWVLLKGGYLPGYDSVDFLYGDGKTTELHAPRIETKNVHGTGCTLSAAIAAFMTRMSLPDAVKMAKDYLTKALADSGKLNVGHGHGPVHHFHAIWK</sequence>
<feature type="domain" description="Pyridoxamine kinase/Phosphomethylpyrimidine kinase" evidence="7">
    <location>
        <begin position="24"/>
        <end position="270"/>
    </location>
</feature>
<evidence type="ECO:0000256" key="6">
    <source>
        <dbReference type="ARBA" id="ARBA00022840"/>
    </source>
</evidence>
<dbReference type="HOGENOM" id="CLU_020520_0_1_4"/>
<dbReference type="UniPathway" id="UPA00060">
    <property type="reaction ID" value="UER00138"/>
</dbReference>
<dbReference type="CDD" id="cd01169">
    <property type="entry name" value="HMPP_kinase"/>
    <property type="match status" value="1"/>
</dbReference>
<dbReference type="PANTHER" id="PTHR20858">
    <property type="entry name" value="PHOSPHOMETHYLPYRIMIDINE KINASE"/>
    <property type="match status" value="1"/>
</dbReference>
<dbReference type="NCBIfam" id="TIGR00097">
    <property type="entry name" value="HMP-P_kinase"/>
    <property type="match status" value="1"/>
</dbReference>
<keyword evidence="3 8" id="KW-0808">Transferase</keyword>
<dbReference type="Gene3D" id="3.40.1190.20">
    <property type="match status" value="1"/>
</dbReference>
<dbReference type="SUPFAM" id="SSF53613">
    <property type="entry name" value="Ribokinase-like"/>
    <property type="match status" value="1"/>
</dbReference>
<dbReference type="InterPro" id="IPR029056">
    <property type="entry name" value="Ribokinase-like"/>
</dbReference>
<reference evidence="8 9" key="1">
    <citation type="submission" date="2009-02" db="EMBL/GenBank/DDBJ databases">
        <title>The Genome Sequence of Oxalobacter formigenes OXCC13.</title>
        <authorList>
            <consortium name="The Broad Institute Genome Sequencing Platform"/>
            <person name="Ward D."/>
            <person name="Young S.K."/>
            <person name="Kodira C.D."/>
            <person name="Zeng Q."/>
            <person name="Koehrsen M."/>
            <person name="Alvarado L."/>
            <person name="Berlin A."/>
            <person name="Borenstein D."/>
            <person name="Chen Z."/>
            <person name="Engels R."/>
            <person name="Freedman E."/>
            <person name="Gellesch M."/>
            <person name="Goldberg J."/>
            <person name="Griggs A."/>
            <person name="Gujja S."/>
            <person name="Heiman D."/>
            <person name="Hepburn T."/>
            <person name="Howarth C."/>
            <person name="Jen D."/>
            <person name="Larson L."/>
            <person name="Lewis B."/>
            <person name="Mehta T."/>
            <person name="Park D."/>
            <person name="Pearson M."/>
            <person name="Roberts A."/>
            <person name="Saif S."/>
            <person name="Shea T."/>
            <person name="Shenoy N."/>
            <person name="Sisk P."/>
            <person name="Stolte C."/>
            <person name="Sykes S."/>
            <person name="Walk T."/>
            <person name="White J."/>
            <person name="Yandava C."/>
            <person name="Allison M.J."/>
            <person name="Lander E."/>
            <person name="Nusbaum C."/>
            <person name="Galagan J."/>
            <person name="Birren B."/>
        </authorList>
    </citation>
    <scope>NUCLEOTIDE SEQUENCE [LARGE SCALE GENOMIC DNA]</scope>
    <source>
        <strain evidence="8 9">OXCC13</strain>
    </source>
</reference>
<keyword evidence="4" id="KW-0547">Nucleotide-binding</keyword>
<organism evidence="8 9">
    <name type="scientific">Oxalobacter formigenes OXCC13</name>
    <dbReference type="NCBI Taxonomy" id="556269"/>
    <lineage>
        <taxon>Bacteria</taxon>
        <taxon>Pseudomonadati</taxon>
        <taxon>Pseudomonadota</taxon>
        <taxon>Betaproteobacteria</taxon>
        <taxon>Burkholderiales</taxon>
        <taxon>Oxalobacteraceae</taxon>
        <taxon>Oxalobacter</taxon>
    </lineage>
</organism>
<evidence type="ECO:0000256" key="5">
    <source>
        <dbReference type="ARBA" id="ARBA00022777"/>
    </source>
</evidence>
<gene>
    <name evidence="8" type="primary">thiD</name>
    <name evidence="8" type="ORF">OFBG_00945</name>
</gene>
<dbReference type="EC" id="2.7.1.49" evidence="2"/>
<evidence type="ECO:0000313" key="9">
    <source>
        <dbReference type="Proteomes" id="UP000005089"/>
    </source>
</evidence>
<evidence type="ECO:0000256" key="2">
    <source>
        <dbReference type="ARBA" id="ARBA00012135"/>
    </source>
</evidence>
<dbReference type="AlphaFoldDB" id="C3X9P1"/>
<evidence type="ECO:0000313" key="8">
    <source>
        <dbReference type="EMBL" id="EEO29917.1"/>
    </source>
</evidence>
<comment type="pathway">
    <text evidence="1">Cofactor biosynthesis; thiamine diphosphate biosynthesis.</text>
</comment>
<keyword evidence="5 8" id="KW-0418">Kinase</keyword>
<dbReference type="InterPro" id="IPR004399">
    <property type="entry name" value="HMP/HMP-P_kinase_dom"/>
</dbReference>
<keyword evidence="6" id="KW-0067">ATP-binding</keyword>
<dbReference type="GO" id="GO:0005829">
    <property type="term" value="C:cytosol"/>
    <property type="evidence" value="ECO:0007669"/>
    <property type="project" value="TreeGrafter"/>
</dbReference>
<evidence type="ECO:0000259" key="7">
    <source>
        <dbReference type="Pfam" id="PF08543"/>
    </source>
</evidence>
<dbReference type="STRING" id="847.BRW83_1204"/>
<evidence type="ECO:0000256" key="4">
    <source>
        <dbReference type="ARBA" id="ARBA00022741"/>
    </source>
</evidence>
<dbReference type="PANTHER" id="PTHR20858:SF17">
    <property type="entry name" value="HYDROXYMETHYLPYRIMIDINE_PHOSPHOMETHYLPYRIMIDINE KINASE THI20-RELATED"/>
    <property type="match status" value="1"/>
</dbReference>
<dbReference type="eggNOG" id="COG0351">
    <property type="taxonomic scope" value="Bacteria"/>
</dbReference>
<protein>
    <recommendedName>
        <fullName evidence="2">hydroxymethylpyrimidine kinase</fullName>
        <ecNumber evidence="2">2.7.1.49</ecNumber>
    </recommendedName>
</protein>
<accession>C3X9P1</accession>
<dbReference type="GO" id="GO:0008902">
    <property type="term" value="F:hydroxymethylpyrimidine kinase activity"/>
    <property type="evidence" value="ECO:0007669"/>
    <property type="project" value="UniProtKB-EC"/>
</dbReference>
<dbReference type="Pfam" id="PF08543">
    <property type="entry name" value="Phos_pyr_kin"/>
    <property type="match status" value="1"/>
</dbReference>
<dbReference type="Proteomes" id="UP000005089">
    <property type="component" value="Unassembled WGS sequence"/>
</dbReference>
<dbReference type="InterPro" id="IPR013749">
    <property type="entry name" value="PM/HMP-P_kinase-1"/>
</dbReference>
<dbReference type="EMBL" id="GG658170">
    <property type="protein sequence ID" value="EEO29917.1"/>
    <property type="molecule type" value="Genomic_DNA"/>
</dbReference>
<keyword evidence="9" id="KW-1185">Reference proteome</keyword>
<evidence type="ECO:0000256" key="1">
    <source>
        <dbReference type="ARBA" id="ARBA00004948"/>
    </source>
</evidence>
<dbReference type="GO" id="GO:0009229">
    <property type="term" value="P:thiamine diphosphate biosynthetic process"/>
    <property type="evidence" value="ECO:0007669"/>
    <property type="project" value="UniProtKB-UniPathway"/>
</dbReference>
<dbReference type="GO" id="GO:0008972">
    <property type="term" value="F:phosphomethylpyrimidine kinase activity"/>
    <property type="evidence" value="ECO:0007669"/>
    <property type="project" value="InterPro"/>
</dbReference>
<name>C3X9P1_OXAFO</name>
<dbReference type="GO" id="GO:0009228">
    <property type="term" value="P:thiamine biosynthetic process"/>
    <property type="evidence" value="ECO:0007669"/>
    <property type="project" value="InterPro"/>
</dbReference>
<proteinExistence type="predicted"/>
<dbReference type="FunFam" id="3.40.1190.20:FF:000003">
    <property type="entry name" value="Phosphomethylpyrimidine kinase ThiD"/>
    <property type="match status" value="1"/>
</dbReference>
<dbReference type="GO" id="GO:0005524">
    <property type="term" value="F:ATP binding"/>
    <property type="evidence" value="ECO:0007669"/>
    <property type="project" value="UniProtKB-KW"/>
</dbReference>
<evidence type="ECO:0000256" key="3">
    <source>
        <dbReference type="ARBA" id="ARBA00022679"/>
    </source>
</evidence>